<keyword evidence="3" id="KW-0067">ATP-binding</keyword>
<sequence length="166" mass="18993">PLTNARMLDTLCGEYLETQCISPGFILNHPQMMSPLAKYHRDRKGLCERFEAFVCKKEIANAYTELNNPFDQRMRFEEQARQKAQGDDEAQLVDENFLRSLEYGLPPTGGWGLGIDRLAMFMTNNYAIREVISFPMLKEDKVVSTEKFAAEEVDVPPMPEEGIAHK</sequence>
<dbReference type="GO" id="GO:0004824">
    <property type="term" value="F:lysine-tRNA ligase activity"/>
    <property type="evidence" value="ECO:0007669"/>
    <property type="project" value="UniProtKB-EC"/>
</dbReference>
<evidence type="ECO:0000259" key="4">
    <source>
        <dbReference type="Pfam" id="PF00152"/>
    </source>
</evidence>
<gene>
    <name evidence="5" type="primary">KRS1_2</name>
    <name evidence="5" type="ORF">Sste5346_010454</name>
</gene>
<dbReference type="EMBL" id="JAWCUI010000151">
    <property type="protein sequence ID" value="KAL1887071.1"/>
    <property type="molecule type" value="Genomic_DNA"/>
</dbReference>
<comment type="caution">
    <text evidence="5">The sequence shown here is derived from an EMBL/GenBank/DDBJ whole genome shotgun (WGS) entry which is preliminary data.</text>
</comment>
<dbReference type="InterPro" id="IPR045864">
    <property type="entry name" value="aa-tRNA-synth_II/BPL/LPL"/>
</dbReference>
<dbReference type="Gene3D" id="3.30.930.10">
    <property type="entry name" value="Bira Bifunctional Protein, Domain 2"/>
    <property type="match status" value="1"/>
</dbReference>
<dbReference type="PANTHER" id="PTHR42918">
    <property type="entry name" value="LYSYL-TRNA SYNTHETASE"/>
    <property type="match status" value="1"/>
</dbReference>
<dbReference type="SUPFAM" id="SSF55681">
    <property type="entry name" value="Class II aaRS and biotin synthetases"/>
    <property type="match status" value="1"/>
</dbReference>
<feature type="domain" description="Aminoacyl-tRNA synthetase class II (D/K/N)" evidence="4">
    <location>
        <begin position="18"/>
        <end position="137"/>
    </location>
</feature>
<evidence type="ECO:0000313" key="6">
    <source>
        <dbReference type="Proteomes" id="UP001583186"/>
    </source>
</evidence>
<reference evidence="5 6" key="1">
    <citation type="journal article" date="2024" name="IMA Fungus">
        <title>IMA Genome - F19 : A genome assembly and annotation guide to empower mycologists, including annotated draft genome sequences of Ceratocystis pirilliformis, Diaporthe australafricana, Fusarium ophioides, Paecilomyces lecythidis, and Sporothrix stenoceras.</title>
        <authorList>
            <person name="Aylward J."/>
            <person name="Wilson A.M."/>
            <person name="Visagie C.M."/>
            <person name="Spraker J."/>
            <person name="Barnes I."/>
            <person name="Buitendag C."/>
            <person name="Ceriani C."/>
            <person name="Del Mar Angel L."/>
            <person name="du Plessis D."/>
            <person name="Fuchs T."/>
            <person name="Gasser K."/>
            <person name="Kramer D."/>
            <person name="Li W."/>
            <person name="Munsamy K."/>
            <person name="Piso A."/>
            <person name="Price J.L."/>
            <person name="Sonnekus B."/>
            <person name="Thomas C."/>
            <person name="van der Nest A."/>
            <person name="van Dijk A."/>
            <person name="van Heerden A."/>
            <person name="van Vuuren N."/>
            <person name="Yilmaz N."/>
            <person name="Duong T.A."/>
            <person name="van der Merwe N.A."/>
            <person name="Wingfield M.J."/>
            <person name="Wingfield B.D."/>
        </authorList>
    </citation>
    <scope>NUCLEOTIDE SEQUENCE [LARGE SCALE GENOMIC DNA]</scope>
    <source>
        <strain evidence="5 6">CMW 5346</strain>
    </source>
</reference>
<dbReference type="PANTHER" id="PTHR42918:SF9">
    <property type="entry name" value="LYSINE--TRNA LIGASE"/>
    <property type="match status" value="1"/>
</dbReference>
<keyword evidence="2" id="KW-0547">Nucleotide-binding</keyword>
<evidence type="ECO:0000256" key="3">
    <source>
        <dbReference type="ARBA" id="ARBA00022840"/>
    </source>
</evidence>
<evidence type="ECO:0000256" key="2">
    <source>
        <dbReference type="ARBA" id="ARBA00022741"/>
    </source>
</evidence>
<dbReference type="Pfam" id="PF00152">
    <property type="entry name" value="tRNA-synt_2"/>
    <property type="match status" value="1"/>
</dbReference>
<feature type="non-terminal residue" evidence="5">
    <location>
        <position position="1"/>
    </location>
</feature>
<dbReference type="InterPro" id="IPR004364">
    <property type="entry name" value="Aa-tRNA-synt_II"/>
</dbReference>
<proteinExistence type="predicted"/>
<protein>
    <submittedName>
        <fullName evidence="5">Lysyl-tRNA synthetase</fullName>
        <ecNumber evidence="5">6.1.1.6</ecNumber>
    </submittedName>
</protein>
<dbReference type="EC" id="6.1.1.6" evidence="5"/>
<keyword evidence="1 5" id="KW-0436">Ligase</keyword>
<dbReference type="Proteomes" id="UP001583186">
    <property type="component" value="Unassembled WGS sequence"/>
</dbReference>
<evidence type="ECO:0000256" key="1">
    <source>
        <dbReference type="ARBA" id="ARBA00022598"/>
    </source>
</evidence>
<accession>A0ABR3YFL0</accession>
<keyword evidence="6" id="KW-1185">Reference proteome</keyword>
<name>A0ABR3YFL0_9PEZI</name>
<evidence type="ECO:0000313" key="5">
    <source>
        <dbReference type="EMBL" id="KAL1887071.1"/>
    </source>
</evidence>
<organism evidence="5 6">
    <name type="scientific">Sporothrix stenoceras</name>
    <dbReference type="NCBI Taxonomy" id="5173"/>
    <lineage>
        <taxon>Eukaryota</taxon>
        <taxon>Fungi</taxon>
        <taxon>Dikarya</taxon>
        <taxon>Ascomycota</taxon>
        <taxon>Pezizomycotina</taxon>
        <taxon>Sordariomycetes</taxon>
        <taxon>Sordariomycetidae</taxon>
        <taxon>Ophiostomatales</taxon>
        <taxon>Ophiostomataceae</taxon>
        <taxon>Sporothrix</taxon>
    </lineage>
</organism>